<dbReference type="PROSITE" id="PS51352">
    <property type="entry name" value="THIOREDOXIN_2"/>
    <property type="match status" value="1"/>
</dbReference>
<accession>A0A2P7SE94</accession>
<feature type="binding site" evidence="3">
    <location>
        <position position="81"/>
    </location>
    <ligand>
        <name>Cu cation</name>
        <dbReference type="ChEBI" id="CHEBI:23378"/>
    </ligand>
</feature>
<dbReference type="InterPro" id="IPR013766">
    <property type="entry name" value="Thioredoxin_domain"/>
</dbReference>
<organism evidence="6 7">
    <name type="scientific">Pseudaminobacter soli</name>
    <name type="common">ex Li et al. 2025</name>
    <dbReference type="NCBI Taxonomy" id="1295366"/>
    <lineage>
        <taxon>Bacteria</taxon>
        <taxon>Pseudomonadati</taxon>
        <taxon>Pseudomonadota</taxon>
        <taxon>Alphaproteobacteria</taxon>
        <taxon>Hyphomicrobiales</taxon>
        <taxon>Phyllobacteriaceae</taxon>
        <taxon>Pseudaminobacter</taxon>
    </lineage>
</organism>
<evidence type="ECO:0000256" key="3">
    <source>
        <dbReference type="PIRSR" id="PIRSR603782-1"/>
    </source>
</evidence>
<evidence type="ECO:0000256" key="1">
    <source>
        <dbReference type="ARBA" id="ARBA00010996"/>
    </source>
</evidence>
<evidence type="ECO:0000259" key="5">
    <source>
        <dbReference type="PROSITE" id="PS51352"/>
    </source>
</evidence>
<feature type="disulfide bond" description="Redox-active" evidence="4">
    <location>
        <begin position="77"/>
        <end position="81"/>
    </location>
</feature>
<dbReference type="Gene3D" id="3.40.30.10">
    <property type="entry name" value="Glutaredoxin"/>
    <property type="match status" value="1"/>
</dbReference>
<dbReference type="Proteomes" id="UP000240653">
    <property type="component" value="Unassembled WGS sequence"/>
</dbReference>
<feature type="domain" description="Thioredoxin" evidence="5">
    <location>
        <begin position="39"/>
        <end position="201"/>
    </location>
</feature>
<dbReference type="FunFam" id="3.40.30.10:FF:000013">
    <property type="entry name" value="Blast:Protein SCO1 homolog, mitochondrial"/>
    <property type="match status" value="1"/>
</dbReference>
<dbReference type="InterPro" id="IPR036249">
    <property type="entry name" value="Thioredoxin-like_sf"/>
</dbReference>
<dbReference type="Pfam" id="PF02630">
    <property type="entry name" value="SCO1-SenC"/>
    <property type="match status" value="1"/>
</dbReference>
<dbReference type="SUPFAM" id="SSF52833">
    <property type="entry name" value="Thioredoxin-like"/>
    <property type="match status" value="1"/>
</dbReference>
<dbReference type="PANTHER" id="PTHR12151">
    <property type="entry name" value="ELECTRON TRANSPORT PROTIN SCO1/SENC FAMILY MEMBER"/>
    <property type="match status" value="1"/>
</dbReference>
<dbReference type="GO" id="GO:0046872">
    <property type="term" value="F:metal ion binding"/>
    <property type="evidence" value="ECO:0007669"/>
    <property type="project" value="UniProtKB-KW"/>
</dbReference>
<protein>
    <submittedName>
        <fullName evidence="6">SCO family protein</fullName>
    </submittedName>
</protein>
<dbReference type="CDD" id="cd02968">
    <property type="entry name" value="SCO"/>
    <property type="match status" value="1"/>
</dbReference>
<feature type="binding site" evidence="3">
    <location>
        <position position="165"/>
    </location>
    <ligand>
        <name>Cu cation</name>
        <dbReference type="ChEBI" id="CHEBI:23378"/>
    </ligand>
</feature>
<sequence>MAAKSGRAALVAIAAGAVLLGAGTVYLLSPNSPLREQQSAVVEIGGPFKLTTQDGKPLSNEDLKGSPFAVFFGFTHCPEVCPTTLWEMSEALKALGDKADKLKVLFVSVDPERDTPEFMSRYLKSFDPRIIGLTGSQEAIDAVGKAYRVYSKKVPTDGGDYTMDHTASVYLMDAEGRFSGVISYEEDSKVRLAKLERLVNG</sequence>
<reference evidence="6 7" key="1">
    <citation type="submission" date="2018-03" db="EMBL/GenBank/DDBJ databases">
        <title>The draft genome of Mesorhizobium soli JCM 19897.</title>
        <authorList>
            <person name="Li L."/>
            <person name="Liu L."/>
            <person name="Liang L."/>
            <person name="Wang T."/>
            <person name="Zhang X."/>
        </authorList>
    </citation>
    <scope>NUCLEOTIDE SEQUENCE [LARGE SCALE GENOMIC DNA]</scope>
    <source>
        <strain evidence="6 7">JCM 19897</strain>
    </source>
</reference>
<evidence type="ECO:0000313" key="6">
    <source>
        <dbReference type="EMBL" id="PSJ60836.1"/>
    </source>
</evidence>
<proteinExistence type="inferred from homology"/>
<keyword evidence="3" id="KW-0479">Metal-binding</keyword>
<keyword evidence="4" id="KW-1015">Disulfide bond</keyword>
<dbReference type="PANTHER" id="PTHR12151:SF25">
    <property type="entry name" value="LINALOOL DEHYDRATASE_ISOMERASE DOMAIN-CONTAINING PROTEIN"/>
    <property type="match status" value="1"/>
</dbReference>
<dbReference type="InterPro" id="IPR003782">
    <property type="entry name" value="SCO1/SenC"/>
</dbReference>
<name>A0A2P7SE94_9HYPH</name>
<comment type="caution">
    <text evidence="6">The sequence shown here is derived from an EMBL/GenBank/DDBJ whole genome shotgun (WGS) entry which is preliminary data.</text>
</comment>
<evidence type="ECO:0000256" key="4">
    <source>
        <dbReference type="PIRSR" id="PIRSR603782-2"/>
    </source>
</evidence>
<feature type="binding site" evidence="3">
    <location>
        <position position="77"/>
    </location>
    <ligand>
        <name>Cu cation</name>
        <dbReference type="ChEBI" id="CHEBI:23378"/>
    </ligand>
</feature>
<dbReference type="OrthoDB" id="9790194at2"/>
<comment type="similarity">
    <text evidence="1">Belongs to the SCO1/2 family.</text>
</comment>
<keyword evidence="2 3" id="KW-0186">Copper</keyword>
<dbReference type="RefSeq" id="WP_106724304.1">
    <property type="nucleotide sequence ID" value="NZ_PXYL01000005.1"/>
</dbReference>
<dbReference type="EMBL" id="PXYL01000005">
    <property type="protein sequence ID" value="PSJ60836.1"/>
    <property type="molecule type" value="Genomic_DNA"/>
</dbReference>
<evidence type="ECO:0000313" key="7">
    <source>
        <dbReference type="Proteomes" id="UP000240653"/>
    </source>
</evidence>
<gene>
    <name evidence="6" type="ORF">C7I85_12420</name>
</gene>
<dbReference type="AlphaFoldDB" id="A0A2P7SE94"/>
<keyword evidence="7" id="KW-1185">Reference proteome</keyword>
<evidence type="ECO:0000256" key="2">
    <source>
        <dbReference type="ARBA" id="ARBA00023008"/>
    </source>
</evidence>